<evidence type="ECO:0000313" key="2">
    <source>
        <dbReference type="EMBL" id="KAF3545235.1"/>
    </source>
</evidence>
<proteinExistence type="predicted"/>
<feature type="region of interest" description="Disordered" evidence="1">
    <location>
        <begin position="1"/>
        <end position="51"/>
    </location>
</feature>
<dbReference type="PANTHER" id="PTHR47490">
    <property type="entry name" value="PROTEIN BLISTER"/>
    <property type="match status" value="1"/>
</dbReference>
<protein>
    <submittedName>
        <fullName evidence="2">Uncharacterized protein</fullName>
    </submittedName>
</protein>
<accession>A0ABQ7C0N3</accession>
<gene>
    <name evidence="2" type="ORF">DY000_02004920</name>
</gene>
<comment type="caution">
    <text evidence="2">The sequence shown here is derived from an EMBL/GenBank/DDBJ whole genome shotgun (WGS) entry which is preliminary data.</text>
</comment>
<feature type="compositionally biased region" description="Polar residues" evidence="1">
    <location>
        <begin position="1"/>
        <end position="10"/>
    </location>
</feature>
<feature type="compositionally biased region" description="Low complexity" evidence="1">
    <location>
        <begin position="16"/>
        <end position="28"/>
    </location>
</feature>
<dbReference type="InterPro" id="IPR044194">
    <property type="entry name" value="BLISTER"/>
</dbReference>
<organism evidence="2 3">
    <name type="scientific">Brassica cretica</name>
    <name type="common">Mustard</name>
    <dbReference type="NCBI Taxonomy" id="69181"/>
    <lineage>
        <taxon>Eukaryota</taxon>
        <taxon>Viridiplantae</taxon>
        <taxon>Streptophyta</taxon>
        <taxon>Embryophyta</taxon>
        <taxon>Tracheophyta</taxon>
        <taxon>Spermatophyta</taxon>
        <taxon>Magnoliopsida</taxon>
        <taxon>eudicotyledons</taxon>
        <taxon>Gunneridae</taxon>
        <taxon>Pentapetalae</taxon>
        <taxon>rosids</taxon>
        <taxon>malvids</taxon>
        <taxon>Brassicales</taxon>
        <taxon>Brassicaceae</taxon>
        <taxon>Brassiceae</taxon>
        <taxon>Brassica</taxon>
    </lineage>
</organism>
<reference evidence="2 3" key="1">
    <citation type="journal article" date="2020" name="BMC Genomics">
        <title>Intraspecific diversification of the crop wild relative Brassica cretica Lam. using demographic model selection.</title>
        <authorList>
            <person name="Kioukis A."/>
            <person name="Michalopoulou V.A."/>
            <person name="Briers L."/>
            <person name="Pirintsos S."/>
            <person name="Studholme D.J."/>
            <person name="Pavlidis P."/>
            <person name="Sarris P.F."/>
        </authorList>
    </citation>
    <scope>NUCLEOTIDE SEQUENCE [LARGE SCALE GENOMIC DNA]</scope>
    <source>
        <strain evidence="3">cv. PFS-1207/04</strain>
    </source>
</reference>
<feature type="compositionally biased region" description="Polar residues" evidence="1">
    <location>
        <begin position="35"/>
        <end position="51"/>
    </location>
</feature>
<evidence type="ECO:0000313" key="3">
    <source>
        <dbReference type="Proteomes" id="UP000266723"/>
    </source>
</evidence>
<evidence type="ECO:0000256" key="1">
    <source>
        <dbReference type="SAM" id="MobiDB-lite"/>
    </source>
</evidence>
<dbReference type="PANTHER" id="PTHR47490:SF2">
    <property type="entry name" value="PROTEIN BLISTER"/>
    <property type="match status" value="1"/>
</dbReference>
<sequence length="129" mass="13619">MVQKASSGGKSTALDKSSTSSKNASTSTEGLAISDTMTGSSNQETDSTDLLGSDLSNTAIIHETGQLTLEGFPLSVPADQMRLIENINTLIAELAIEKEELVQALSTELSQTARVKVNSESNHDFCMVP</sequence>
<name>A0ABQ7C0N3_BRACR</name>
<dbReference type="EMBL" id="QGKV02000832">
    <property type="protein sequence ID" value="KAF3545235.1"/>
    <property type="molecule type" value="Genomic_DNA"/>
</dbReference>
<dbReference type="Proteomes" id="UP000266723">
    <property type="component" value="Unassembled WGS sequence"/>
</dbReference>
<keyword evidence="3" id="KW-1185">Reference proteome</keyword>